<evidence type="ECO:0000313" key="3">
    <source>
        <dbReference type="EMBL" id="TKB50654.1"/>
    </source>
</evidence>
<dbReference type="Gene3D" id="1.10.3210.10">
    <property type="entry name" value="Hypothetical protein af1432"/>
    <property type="match status" value="1"/>
</dbReference>
<sequence>MRGRMAVTEIQLPIEKLQVGQAIRLPLSWKEHPFLFSRFTLKDNQQIAVIARLGLKYVYLQVEESESSRQSEGLAVSEPPSVTEEEWAERQAEEQQRLESIEYHRQLRRCEQGYLKVLEQTRGAYGYLAASPDRAFAEASAAIGLLLEQLDAYGEKILLLQLAAHQMGKGLHYHGVAVCALAIVLGRHCGFDSADLRLLAMAALFHDVGKLRIPHSILNKRIPLTRPEQAYLEAHPKLALEMLRGAALGHKRIRLMVANHHEMLDGSGYPQGLRGAQICPLTQVLSVANEYDHLINGSHKQLSPHLALAYLFKHRRGQLNLDYVQTLVKVLGLYPTGSLVRLSSGDVAKVVAAGKGDQKAPEVILYDPRVPRREAPVVSLAKLGLTVVAPVAESELPGSVRDYLSLNLGGA</sequence>
<dbReference type="InterPro" id="IPR021812">
    <property type="entry name" value="DUF3391"/>
</dbReference>
<dbReference type="CDD" id="cd00077">
    <property type="entry name" value="HDc"/>
    <property type="match status" value="1"/>
</dbReference>
<feature type="region of interest" description="Disordered" evidence="1">
    <location>
        <begin position="70"/>
        <end position="89"/>
    </location>
</feature>
<gene>
    <name evidence="3" type="ORF">FCL40_05760</name>
</gene>
<reference evidence="3 4" key="1">
    <citation type="submission" date="2019-04" db="EMBL/GenBank/DDBJ databases">
        <authorList>
            <person name="Hwang J.C."/>
        </authorList>
    </citation>
    <scope>NUCLEOTIDE SEQUENCE [LARGE SCALE GENOMIC DNA]</scope>
    <source>
        <strain evidence="3 4">IMCC35001</strain>
    </source>
</reference>
<keyword evidence="4" id="KW-1185">Reference proteome</keyword>
<name>A0A4U1BHV0_9GAMM</name>
<dbReference type="Proteomes" id="UP000305674">
    <property type="component" value="Unassembled WGS sequence"/>
</dbReference>
<comment type="caution">
    <text evidence="3">The sequence shown here is derived from an EMBL/GenBank/DDBJ whole genome shotgun (WGS) entry which is preliminary data.</text>
</comment>
<dbReference type="PANTHER" id="PTHR43155:SF2">
    <property type="entry name" value="CYCLIC DI-GMP PHOSPHODIESTERASE PA4108"/>
    <property type="match status" value="1"/>
</dbReference>
<evidence type="ECO:0000259" key="2">
    <source>
        <dbReference type="PROSITE" id="PS51832"/>
    </source>
</evidence>
<dbReference type="Pfam" id="PF11871">
    <property type="entry name" value="DUF3391"/>
    <property type="match status" value="1"/>
</dbReference>
<evidence type="ECO:0000313" key="4">
    <source>
        <dbReference type="Proteomes" id="UP000305674"/>
    </source>
</evidence>
<accession>A0A4U1BHV0</accession>
<feature type="domain" description="HD-GYP" evidence="2">
    <location>
        <begin position="149"/>
        <end position="345"/>
    </location>
</feature>
<dbReference type="Pfam" id="PF13487">
    <property type="entry name" value="HD_5"/>
    <property type="match status" value="1"/>
</dbReference>
<dbReference type="OrthoDB" id="9764808at2"/>
<dbReference type="GO" id="GO:0008081">
    <property type="term" value="F:phosphoric diester hydrolase activity"/>
    <property type="evidence" value="ECO:0007669"/>
    <property type="project" value="UniProtKB-ARBA"/>
</dbReference>
<organism evidence="3 4">
    <name type="scientific">Ferrimonas sediminicola</name>
    <dbReference type="NCBI Taxonomy" id="2569538"/>
    <lineage>
        <taxon>Bacteria</taxon>
        <taxon>Pseudomonadati</taxon>
        <taxon>Pseudomonadota</taxon>
        <taxon>Gammaproteobacteria</taxon>
        <taxon>Alteromonadales</taxon>
        <taxon>Ferrimonadaceae</taxon>
        <taxon>Ferrimonas</taxon>
    </lineage>
</organism>
<dbReference type="InterPro" id="IPR003607">
    <property type="entry name" value="HD/PDEase_dom"/>
</dbReference>
<dbReference type="PROSITE" id="PS51832">
    <property type="entry name" value="HD_GYP"/>
    <property type="match status" value="1"/>
</dbReference>
<dbReference type="PANTHER" id="PTHR43155">
    <property type="entry name" value="CYCLIC DI-GMP PHOSPHODIESTERASE PA4108-RELATED"/>
    <property type="match status" value="1"/>
</dbReference>
<dbReference type="SUPFAM" id="SSF109604">
    <property type="entry name" value="HD-domain/PDEase-like"/>
    <property type="match status" value="1"/>
</dbReference>
<proteinExistence type="predicted"/>
<protein>
    <submittedName>
        <fullName evidence="3">DUF3391 domain-containing protein</fullName>
    </submittedName>
</protein>
<dbReference type="InterPro" id="IPR037522">
    <property type="entry name" value="HD_GYP_dom"/>
</dbReference>
<dbReference type="EMBL" id="SWCI01000002">
    <property type="protein sequence ID" value="TKB50654.1"/>
    <property type="molecule type" value="Genomic_DNA"/>
</dbReference>
<dbReference type="AlphaFoldDB" id="A0A4U1BHV0"/>
<evidence type="ECO:0000256" key="1">
    <source>
        <dbReference type="SAM" id="MobiDB-lite"/>
    </source>
</evidence>